<protein>
    <submittedName>
        <fullName evidence="1">Uncharacterized protein</fullName>
    </submittedName>
</protein>
<dbReference type="EMBL" id="CM047581">
    <property type="protein sequence ID" value="KAI9916581.1"/>
    <property type="molecule type" value="Genomic_DNA"/>
</dbReference>
<reference evidence="1 2" key="1">
    <citation type="journal article" date="2022" name="bioRxiv">
        <title>The genome of the oomycete Peronosclerospora sorghi, a cosmopolitan pathogen of maize and sorghum, is inflated with dispersed pseudogenes.</title>
        <authorList>
            <person name="Fletcher K."/>
            <person name="Martin F."/>
            <person name="Isakeit T."/>
            <person name="Cavanaugh K."/>
            <person name="Magill C."/>
            <person name="Michelmore R."/>
        </authorList>
    </citation>
    <scope>NUCLEOTIDE SEQUENCE [LARGE SCALE GENOMIC DNA]</scope>
    <source>
        <strain evidence="1">P6</strain>
    </source>
</reference>
<organism evidence="1 2">
    <name type="scientific">Peronosclerospora sorghi</name>
    <dbReference type="NCBI Taxonomy" id="230839"/>
    <lineage>
        <taxon>Eukaryota</taxon>
        <taxon>Sar</taxon>
        <taxon>Stramenopiles</taxon>
        <taxon>Oomycota</taxon>
        <taxon>Peronosporomycetes</taxon>
        <taxon>Peronosporales</taxon>
        <taxon>Peronosporaceae</taxon>
        <taxon>Peronosclerospora</taxon>
    </lineage>
</organism>
<keyword evidence="2" id="KW-1185">Reference proteome</keyword>
<dbReference type="Proteomes" id="UP001163321">
    <property type="component" value="Chromosome 2"/>
</dbReference>
<name>A0ACC0WFU7_9STRA</name>
<evidence type="ECO:0000313" key="1">
    <source>
        <dbReference type="EMBL" id="KAI9916581.1"/>
    </source>
</evidence>
<proteinExistence type="predicted"/>
<evidence type="ECO:0000313" key="2">
    <source>
        <dbReference type="Proteomes" id="UP001163321"/>
    </source>
</evidence>
<sequence length="138" mass="15333">METPANLWLWRELEVASLNDIVNFMAQTEVTLDYVMKNRIAALAVDLRIQITVIIVPESDSDYNCARLVVDIGRISFERPVSGRLIFCIKEGSPAFRRAIGDEEPEISAYIRACLLSSCCARLGGVMSVRSMCVCTAV</sequence>
<accession>A0ACC0WFU7</accession>
<gene>
    <name evidence="1" type="ORF">PsorP6_018050</name>
</gene>
<comment type="caution">
    <text evidence="1">The sequence shown here is derived from an EMBL/GenBank/DDBJ whole genome shotgun (WGS) entry which is preliminary data.</text>
</comment>